<evidence type="ECO:0000259" key="2">
    <source>
        <dbReference type="Pfam" id="PF16321"/>
    </source>
</evidence>
<dbReference type="InterPro" id="IPR050574">
    <property type="entry name" value="HPF/YfiA_ribosome-assoc"/>
</dbReference>
<evidence type="ECO:0000313" key="3">
    <source>
        <dbReference type="EMBL" id="HIU52432.1"/>
    </source>
</evidence>
<dbReference type="InterPro" id="IPR038416">
    <property type="entry name" value="Ribosom_S30AE_C_sf"/>
</dbReference>
<dbReference type="InterPro" id="IPR003489">
    <property type="entry name" value="RHF/RaiA"/>
</dbReference>
<comment type="caution">
    <text evidence="3">The sequence shown here is derived from an EMBL/GenBank/DDBJ whole genome shotgun (WGS) entry which is preliminary data.</text>
</comment>
<organism evidence="3 4">
    <name type="scientific">Candidatus Merdicola faecigallinarum</name>
    <dbReference type="NCBI Taxonomy" id="2840862"/>
    <lineage>
        <taxon>Bacteria</taxon>
        <taxon>Bacillati</taxon>
        <taxon>Bacillota</taxon>
        <taxon>Clostridia</taxon>
        <taxon>Candidatus Merdicola</taxon>
    </lineage>
</organism>
<dbReference type="Gene3D" id="3.30.160.100">
    <property type="entry name" value="Ribosome hibernation promotion factor-like"/>
    <property type="match status" value="1"/>
</dbReference>
<dbReference type="NCBIfam" id="TIGR00741">
    <property type="entry name" value="yfiA"/>
    <property type="match status" value="1"/>
</dbReference>
<protein>
    <submittedName>
        <fullName evidence="3">Ribosome-associated translation inhibitor RaiA</fullName>
    </submittedName>
</protein>
<dbReference type="PANTHER" id="PTHR33231:SF1">
    <property type="entry name" value="30S RIBOSOMAL PROTEIN"/>
    <property type="match status" value="1"/>
</dbReference>
<dbReference type="CDD" id="cd00552">
    <property type="entry name" value="RaiA"/>
    <property type="match status" value="1"/>
</dbReference>
<dbReference type="PANTHER" id="PTHR33231">
    <property type="entry name" value="30S RIBOSOMAL PROTEIN"/>
    <property type="match status" value="1"/>
</dbReference>
<gene>
    <name evidence="3" type="primary">raiA</name>
    <name evidence="3" type="ORF">IAB70_07500</name>
</gene>
<dbReference type="AlphaFoldDB" id="A0A9D1SAD4"/>
<feature type="domain" description="Sigma 54 modulation/S30EA ribosomal protein C-terminal" evidence="2">
    <location>
        <begin position="114"/>
        <end position="170"/>
    </location>
</feature>
<dbReference type="EMBL" id="DVNH01000063">
    <property type="protein sequence ID" value="HIU52432.1"/>
    <property type="molecule type" value="Genomic_DNA"/>
</dbReference>
<evidence type="ECO:0000256" key="1">
    <source>
        <dbReference type="ARBA" id="ARBA00022845"/>
    </source>
</evidence>
<dbReference type="GO" id="GO:0022627">
    <property type="term" value="C:cytosolic small ribosomal subunit"/>
    <property type="evidence" value="ECO:0007669"/>
    <property type="project" value="TreeGrafter"/>
</dbReference>
<sequence length="175" mass="19948">MNIKITGKDLKATDAIKDYAEKKLERLEKYFEDEIEVVVTIKTEGKEQVAEMRVTVKADNYKAVTAHKDLYASIDKDIDILEGQIRKIKTKKERMNKDASIKEKGAAKASAEVENEIIKELYYDIKPMDPEDAKMKLQEKKGDIFLPFINIATGKVSVIYKLKDSNNYGLVEPEA</sequence>
<dbReference type="SUPFAM" id="SSF69754">
    <property type="entry name" value="Ribosome binding protein Y (YfiA homologue)"/>
    <property type="match status" value="1"/>
</dbReference>
<dbReference type="GO" id="GO:0043024">
    <property type="term" value="F:ribosomal small subunit binding"/>
    <property type="evidence" value="ECO:0007669"/>
    <property type="project" value="TreeGrafter"/>
</dbReference>
<evidence type="ECO:0000313" key="4">
    <source>
        <dbReference type="Proteomes" id="UP000824093"/>
    </source>
</evidence>
<dbReference type="InterPro" id="IPR032528">
    <property type="entry name" value="Ribosom_S30AE_C"/>
</dbReference>
<reference evidence="3" key="2">
    <citation type="journal article" date="2021" name="PeerJ">
        <title>Extensive microbial diversity within the chicken gut microbiome revealed by metagenomics and culture.</title>
        <authorList>
            <person name="Gilroy R."/>
            <person name="Ravi A."/>
            <person name="Getino M."/>
            <person name="Pursley I."/>
            <person name="Horton D.L."/>
            <person name="Alikhan N.F."/>
            <person name="Baker D."/>
            <person name="Gharbi K."/>
            <person name="Hall N."/>
            <person name="Watson M."/>
            <person name="Adriaenssens E.M."/>
            <person name="Foster-Nyarko E."/>
            <person name="Jarju S."/>
            <person name="Secka A."/>
            <person name="Antonio M."/>
            <person name="Oren A."/>
            <person name="Chaudhuri R.R."/>
            <person name="La Ragione R."/>
            <person name="Hildebrand F."/>
            <person name="Pallen M.J."/>
        </authorList>
    </citation>
    <scope>NUCLEOTIDE SEQUENCE</scope>
    <source>
        <strain evidence="3">CHK195-15760</strain>
    </source>
</reference>
<dbReference type="InterPro" id="IPR036567">
    <property type="entry name" value="RHF-like"/>
</dbReference>
<dbReference type="Proteomes" id="UP000824093">
    <property type="component" value="Unassembled WGS sequence"/>
</dbReference>
<accession>A0A9D1SAD4</accession>
<dbReference type="GO" id="GO:0045900">
    <property type="term" value="P:negative regulation of translational elongation"/>
    <property type="evidence" value="ECO:0007669"/>
    <property type="project" value="TreeGrafter"/>
</dbReference>
<reference evidence="3" key="1">
    <citation type="submission" date="2020-10" db="EMBL/GenBank/DDBJ databases">
        <authorList>
            <person name="Gilroy R."/>
        </authorList>
    </citation>
    <scope>NUCLEOTIDE SEQUENCE</scope>
    <source>
        <strain evidence="3">CHK195-15760</strain>
    </source>
</reference>
<dbReference type="Gene3D" id="3.30.505.50">
    <property type="entry name" value="Sigma 54 modulation/S30EA ribosomal protein, C-terminal domain"/>
    <property type="match status" value="1"/>
</dbReference>
<proteinExistence type="predicted"/>
<dbReference type="Pfam" id="PF02482">
    <property type="entry name" value="Ribosomal_S30AE"/>
    <property type="match status" value="1"/>
</dbReference>
<keyword evidence="1" id="KW-0810">Translation regulation</keyword>
<name>A0A9D1SAD4_9FIRM</name>
<dbReference type="Pfam" id="PF16321">
    <property type="entry name" value="Ribosom_S30AE_C"/>
    <property type="match status" value="1"/>
</dbReference>